<keyword evidence="1" id="KW-0472">Membrane</keyword>
<organism evidence="2 3">
    <name type="scientific">Candidatus Aquicultor secundus</name>
    <dbReference type="NCBI Taxonomy" id="1973895"/>
    <lineage>
        <taxon>Bacteria</taxon>
        <taxon>Bacillati</taxon>
        <taxon>Actinomycetota</taxon>
        <taxon>Candidatus Aquicultoria</taxon>
        <taxon>Candidatus Aquicultorales</taxon>
        <taxon>Candidatus Aquicultoraceae</taxon>
        <taxon>Candidatus Aquicultor</taxon>
    </lineage>
</organism>
<dbReference type="EMBL" id="PFNG01000230">
    <property type="protein sequence ID" value="PIZ35680.1"/>
    <property type="molecule type" value="Genomic_DNA"/>
</dbReference>
<evidence type="ECO:0000256" key="1">
    <source>
        <dbReference type="SAM" id="Phobius"/>
    </source>
</evidence>
<evidence type="ECO:0000313" key="2">
    <source>
        <dbReference type="EMBL" id="PIZ35680.1"/>
    </source>
</evidence>
<dbReference type="Proteomes" id="UP000230956">
    <property type="component" value="Unassembled WGS sequence"/>
</dbReference>
<proteinExistence type="predicted"/>
<dbReference type="AlphaFoldDB" id="A0A2M7T5S4"/>
<feature type="transmembrane region" description="Helical" evidence="1">
    <location>
        <begin position="5"/>
        <end position="23"/>
    </location>
</feature>
<accession>A0A2M7T5S4</accession>
<evidence type="ECO:0000313" key="3">
    <source>
        <dbReference type="Proteomes" id="UP000230956"/>
    </source>
</evidence>
<keyword evidence="1" id="KW-1133">Transmembrane helix</keyword>
<gene>
    <name evidence="2" type="ORF">COY37_09875</name>
</gene>
<keyword evidence="1" id="KW-0812">Transmembrane</keyword>
<name>A0A2M7T5S4_9ACTN</name>
<comment type="caution">
    <text evidence="2">The sequence shown here is derived from an EMBL/GenBank/DDBJ whole genome shotgun (WGS) entry which is preliminary data.</text>
</comment>
<protein>
    <recommendedName>
        <fullName evidence="4">tRNA_anti-like</fullName>
    </recommendedName>
</protein>
<evidence type="ECO:0008006" key="4">
    <source>
        <dbReference type="Google" id="ProtNLM"/>
    </source>
</evidence>
<dbReference type="RefSeq" id="WP_286977414.1">
    <property type="nucleotide sequence ID" value="NZ_PFNG01000230.1"/>
</dbReference>
<reference evidence="3" key="1">
    <citation type="submission" date="2017-09" db="EMBL/GenBank/DDBJ databases">
        <title>Depth-based differentiation of microbial function through sediment-hosted aquifers and enrichment of novel symbionts in the deep terrestrial subsurface.</title>
        <authorList>
            <person name="Probst A.J."/>
            <person name="Ladd B."/>
            <person name="Jarett J.K."/>
            <person name="Geller-Mcgrath D.E."/>
            <person name="Sieber C.M.K."/>
            <person name="Emerson J.B."/>
            <person name="Anantharaman K."/>
            <person name="Thomas B.C."/>
            <person name="Malmstrom R."/>
            <person name="Stieglmeier M."/>
            <person name="Klingl A."/>
            <person name="Woyke T."/>
            <person name="Ryan C.M."/>
            <person name="Banfield J.F."/>
        </authorList>
    </citation>
    <scope>NUCLEOTIDE SEQUENCE [LARGE SCALE GENOMIC DNA]</scope>
</reference>
<sequence>MKTKIIVSTIGILALIAIGSYFFHSSSKTATSNPNAAPMQVISVDQVAQSPESFKGQIAVSGTVTRIDKPDIAFTLGYSDACVRMPIVYNGKSPKVGSNVVIYGQITSAGSGKYIFSGQEVRQDAQ</sequence>